<name>A0A8S9KY50_BRACR</name>
<feature type="region of interest" description="Disordered" evidence="1">
    <location>
        <begin position="1"/>
        <end position="22"/>
    </location>
</feature>
<organism evidence="3 4">
    <name type="scientific">Brassica cretica</name>
    <name type="common">Mustard</name>
    <dbReference type="NCBI Taxonomy" id="69181"/>
    <lineage>
        <taxon>Eukaryota</taxon>
        <taxon>Viridiplantae</taxon>
        <taxon>Streptophyta</taxon>
        <taxon>Embryophyta</taxon>
        <taxon>Tracheophyta</taxon>
        <taxon>Spermatophyta</taxon>
        <taxon>Magnoliopsida</taxon>
        <taxon>eudicotyledons</taxon>
        <taxon>Gunneridae</taxon>
        <taxon>Pentapetalae</taxon>
        <taxon>rosids</taxon>
        <taxon>malvids</taxon>
        <taxon>Brassicales</taxon>
        <taxon>Brassicaceae</taxon>
        <taxon>Brassiceae</taxon>
        <taxon>Brassica</taxon>
    </lineage>
</organism>
<dbReference type="EMBL" id="QGKW02000717">
    <property type="protein sequence ID" value="KAF2598076.1"/>
    <property type="molecule type" value="Genomic_DNA"/>
</dbReference>
<feature type="compositionally biased region" description="Acidic residues" evidence="1">
    <location>
        <begin position="8"/>
        <end position="22"/>
    </location>
</feature>
<comment type="caution">
    <text evidence="3">The sequence shown here is derived from an EMBL/GenBank/DDBJ whole genome shotgun (WGS) entry which is preliminary data.</text>
</comment>
<evidence type="ECO:0000313" key="4">
    <source>
        <dbReference type="Proteomes" id="UP000712281"/>
    </source>
</evidence>
<evidence type="ECO:0000313" key="2">
    <source>
        <dbReference type="EMBL" id="KAF2561875.1"/>
    </source>
</evidence>
<evidence type="ECO:0000313" key="3">
    <source>
        <dbReference type="EMBL" id="KAF2598076.1"/>
    </source>
</evidence>
<gene>
    <name evidence="3" type="ORF">F2Q68_00011433</name>
    <name evidence="2" type="ORF">F2Q70_00018233</name>
</gene>
<protein>
    <submittedName>
        <fullName evidence="3">Uncharacterized protein</fullName>
    </submittedName>
</protein>
<proteinExistence type="predicted"/>
<evidence type="ECO:0000256" key="1">
    <source>
        <dbReference type="SAM" id="MobiDB-lite"/>
    </source>
</evidence>
<sequence>MDDRSMYLEEEDEDDRNCDEEESAHKYTCPAALRFQGKIRFVNRSVYEILLSMVVDFEIMTFLLVG</sequence>
<reference evidence="3" key="1">
    <citation type="submission" date="2019-12" db="EMBL/GenBank/DDBJ databases">
        <title>Genome sequencing and annotation of Brassica cretica.</title>
        <authorList>
            <person name="Studholme D.J."/>
            <person name="Sarris P.F."/>
        </authorList>
    </citation>
    <scope>NUCLEOTIDE SEQUENCE</scope>
    <source>
        <strain evidence="3">PFS-001/15</strain>
        <strain evidence="2">PFS-102/07</strain>
        <tissue evidence="3">Leaf</tissue>
    </source>
</reference>
<dbReference type="EMBL" id="QGKY02001250">
    <property type="protein sequence ID" value="KAF2561875.1"/>
    <property type="molecule type" value="Genomic_DNA"/>
</dbReference>
<dbReference type="AlphaFoldDB" id="A0A8S9KY50"/>
<dbReference type="Proteomes" id="UP000712281">
    <property type="component" value="Unassembled WGS sequence"/>
</dbReference>
<accession>A0A8S9KY50</accession>